<dbReference type="AlphaFoldDB" id="A0A5C3LKH8"/>
<keyword evidence="4" id="KW-1185">Reference proteome</keyword>
<proteinExistence type="predicted"/>
<feature type="transmembrane region" description="Helical" evidence="2">
    <location>
        <begin position="251"/>
        <end position="273"/>
    </location>
</feature>
<gene>
    <name evidence="3" type="ORF">BDQ12DRAFT_445479</name>
</gene>
<feature type="transmembrane region" description="Helical" evidence="2">
    <location>
        <begin position="309"/>
        <end position="328"/>
    </location>
</feature>
<feature type="transmembrane region" description="Helical" evidence="2">
    <location>
        <begin position="117"/>
        <end position="138"/>
    </location>
</feature>
<organism evidence="3 4">
    <name type="scientific">Crucibulum laeve</name>
    <dbReference type="NCBI Taxonomy" id="68775"/>
    <lineage>
        <taxon>Eukaryota</taxon>
        <taxon>Fungi</taxon>
        <taxon>Dikarya</taxon>
        <taxon>Basidiomycota</taxon>
        <taxon>Agaricomycotina</taxon>
        <taxon>Agaricomycetes</taxon>
        <taxon>Agaricomycetidae</taxon>
        <taxon>Agaricales</taxon>
        <taxon>Agaricineae</taxon>
        <taxon>Nidulariaceae</taxon>
        <taxon>Crucibulum</taxon>
    </lineage>
</organism>
<reference evidence="3 4" key="1">
    <citation type="journal article" date="2019" name="Nat. Ecol. Evol.">
        <title>Megaphylogeny resolves global patterns of mushroom evolution.</title>
        <authorList>
            <person name="Varga T."/>
            <person name="Krizsan K."/>
            <person name="Foldi C."/>
            <person name="Dima B."/>
            <person name="Sanchez-Garcia M."/>
            <person name="Sanchez-Ramirez S."/>
            <person name="Szollosi G.J."/>
            <person name="Szarkandi J.G."/>
            <person name="Papp V."/>
            <person name="Albert L."/>
            <person name="Andreopoulos W."/>
            <person name="Angelini C."/>
            <person name="Antonin V."/>
            <person name="Barry K.W."/>
            <person name="Bougher N.L."/>
            <person name="Buchanan P."/>
            <person name="Buyck B."/>
            <person name="Bense V."/>
            <person name="Catcheside P."/>
            <person name="Chovatia M."/>
            <person name="Cooper J."/>
            <person name="Damon W."/>
            <person name="Desjardin D."/>
            <person name="Finy P."/>
            <person name="Geml J."/>
            <person name="Haridas S."/>
            <person name="Hughes K."/>
            <person name="Justo A."/>
            <person name="Karasinski D."/>
            <person name="Kautmanova I."/>
            <person name="Kiss B."/>
            <person name="Kocsube S."/>
            <person name="Kotiranta H."/>
            <person name="LaButti K.M."/>
            <person name="Lechner B.E."/>
            <person name="Liimatainen K."/>
            <person name="Lipzen A."/>
            <person name="Lukacs Z."/>
            <person name="Mihaltcheva S."/>
            <person name="Morgado L.N."/>
            <person name="Niskanen T."/>
            <person name="Noordeloos M.E."/>
            <person name="Ohm R.A."/>
            <person name="Ortiz-Santana B."/>
            <person name="Ovrebo C."/>
            <person name="Racz N."/>
            <person name="Riley R."/>
            <person name="Savchenko A."/>
            <person name="Shiryaev A."/>
            <person name="Soop K."/>
            <person name="Spirin V."/>
            <person name="Szebenyi C."/>
            <person name="Tomsovsky M."/>
            <person name="Tulloss R.E."/>
            <person name="Uehling J."/>
            <person name="Grigoriev I.V."/>
            <person name="Vagvolgyi C."/>
            <person name="Papp T."/>
            <person name="Martin F.M."/>
            <person name="Miettinen O."/>
            <person name="Hibbett D.S."/>
            <person name="Nagy L.G."/>
        </authorList>
    </citation>
    <scope>NUCLEOTIDE SEQUENCE [LARGE SCALE GENOMIC DNA]</scope>
    <source>
        <strain evidence="3 4">CBS 166.37</strain>
    </source>
</reference>
<feature type="compositionally biased region" description="Acidic residues" evidence="1">
    <location>
        <begin position="453"/>
        <end position="463"/>
    </location>
</feature>
<accession>A0A5C3LKH8</accession>
<dbReference type="EMBL" id="ML213652">
    <property type="protein sequence ID" value="TFK33225.1"/>
    <property type="molecule type" value="Genomic_DNA"/>
</dbReference>
<evidence type="ECO:0000256" key="1">
    <source>
        <dbReference type="SAM" id="MobiDB-lite"/>
    </source>
</evidence>
<feature type="region of interest" description="Disordered" evidence="1">
    <location>
        <begin position="417"/>
        <end position="463"/>
    </location>
</feature>
<protein>
    <submittedName>
        <fullName evidence="3">Uncharacterized protein</fullName>
    </submittedName>
</protein>
<feature type="transmembrane region" description="Helical" evidence="2">
    <location>
        <begin position="348"/>
        <end position="368"/>
    </location>
</feature>
<name>A0A5C3LKH8_9AGAR</name>
<keyword evidence="2" id="KW-1133">Transmembrane helix</keyword>
<evidence type="ECO:0000256" key="2">
    <source>
        <dbReference type="SAM" id="Phobius"/>
    </source>
</evidence>
<evidence type="ECO:0000313" key="4">
    <source>
        <dbReference type="Proteomes" id="UP000308652"/>
    </source>
</evidence>
<keyword evidence="2" id="KW-0812">Transmembrane</keyword>
<feature type="transmembrane region" description="Helical" evidence="2">
    <location>
        <begin position="197"/>
        <end position="216"/>
    </location>
</feature>
<dbReference type="Proteomes" id="UP000308652">
    <property type="component" value="Unassembled WGS sequence"/>
</dbReference>
<sequence length="463" mass="50836">MSCSAFEFPESIAKSLPDVFNGSSGLPFNLTTDASVKSFISNVYCAADALTCFGICPNADLAGVGVRTAFWLSSTLGAILVTISPKDSTQGAWTSTVLTASIIIPAIKQKKQHLLSLYHATLVLNFATFSSLVSLAVAPMCTVWRQHEDELVLLPFDGREVANPEAEVAFFGEEGRADAAHRMLTNIPRRKVHRQRIVLSLALLTQISLQWAWAILLFTDPNYAQTVCSAPTNVLIFGKPFTAGEINEHYYIIWPLWLLFHLGITLVWGILLVHSSSPDVHPVLSRSPSISTRRTMSWSEYLPKDKGRLAVLATNTLAFLFAMLLLISSEVQVEENCVRGGENTDWSFGQVAALLLALAPAWSIFAALSKRPRKAHSDTLPAHSTTPSLTPDISIFRTDTATENGTPFTIHSALDSPCCAPSPSPQATLNSNRVEYLSVPERQHSRRRQPHEVDEEDITEVPR</sequence>
<keyword evidence="2" id="KW-0472">Membrane</keyword>
<dbReference type="OrthoDB" id="5427664at2759"/>
<evidence type="ECO:0000313" key="3">
    <source>
        <dbReference type="EMBL" id="TFK33225.1"/>
    </source>
</evidence>